<comment type="caution">
    <text evidence="2">The sequence shown here is derived from an EMBL/GenBank/DDBJ whole genome shotgun (WGS) entry which is preliminary data.</text>
</comment>
<name>A0A6N7ITH9_9FIRM</name>
<dbReference type="AlphaFoldDB" id="A0A6N7ITH9"/>
<protein>
    <submittedName>
        <fullName evidence="2">Uncharacterized protein</fullName>
    </submittedName>
</protein>
<dbReference type="EMBL" id="WHYR01000047">
    <property type="protein sequence ID" value="MQL53384.1"/>
    <property type="molecule type" value="Genomic_DNA"/>
</dbReference>
<evidence type="ECO:0000313" key="2">
    <source>
        <dbReference type="EMBL" id="MQL53384.1"/>
    </source>
</evidence>
<dbReference type="Proteomes" id="UP000441717">
    <property type="component" value="Unassembled WGS sequence"/>
</dbReference>
<organism evidence="2 3">
    <name type="scientific">Desulfofundulus thermobenzoicus</name>
    <dbReference type="NCBI Taxonomy" id="29376"/>
    <lineage>
        <taxon>Bacteria</taxon>
        <taxon>Bacillati</taxon>
        <taxon>Bacillota</taxon>
        <taxon>Clostridia</taxon>
        <taxon>Eubacteriales</taxon>
        <taxon>Peptococcaceae</taxon>
        <taxon>Desulfofundulus</taxon>
    </lineage>
</organism>
<gene>
    <name evidence="2" type="ORF">GFC01_14175</name>
</gene>
<keyword evidence="3" id="KW-1185">Reference proteome</keyword>
<evidence type="ECO:0000313" key="3">
    <source>
        <dbReference type="Proteomes" id="UP000441717"/>
    </source>
</evidence>
<sequence length="350" mass="38356">MPSLADWAKSQGYKVTKQGSYYTITNPVTGKSTRAWEGVQYTGGNQLAGLGSLSPTGGSSGSSGADYQSILQNYFGGDYGAYAAEIKRKQQAGIPFTDPAAAQAFMQAYPHYFTTNQPTYSETPNVPRSSPLIGGSVSQYSFPYEQLLRDLLSQAQTSYTAPTESELQQQAHQYAILQTDPVLSAIKSRLEQAQKDYESQKAAIEAAYSTVPQTTQRLLEEARQSALEQAIARGMGRSGAVEWLTTKLSAPIMEQATQSEQEKAAKLAAAANTLAQIQQEAERQQQETMQRQGELESYMLQQLRDQIAQRMVQQQGDIWSRAAGLASMAQAANLSQQQYLLNLLQQLLYG</sequence>
<dbReference type="RefSeq" id="WP_152947856.1">
    <property type="nucleotide sequence ID" value="NZ_WHYR01000047.1"/>
</dbReference>
<reference evidence="2 3" key="1">
    <citation type="submission" date="2019-10" db="EMBL/GenBank/DDBJ databases">
        <title>Comparative genomics of sulfur disproportionating microorganisms.</title>
        <authorList>
            <person name="Ward L.M."/>
            <person name="Bertran E."/>
            <person name="Johnston D."/>
        </authorList>
    </citation>
    <scope>NUCLEOTIDE SEQUENCE [LARGE SCALE GENOMIC DNA]</scope>
    <source>
        <strain evidence="2 3">DSM 14055</strain>
    </source>
</reference>
<keyword evidence="1" id="KW-0175">Coiled coil</keyword>
<evidence type="ECO:0000256" key="1">
    <source>
        <dbReference type="SAM" id="Coils"/>
    </source>
</evidence>
<proteinExistence type="predicted"/>
<feature type="coiled-coil region" evidence="1">
    <location>
        <begin position="267"/>
        <end position="294"/>
    </location>
</feature>
<accession>A0A6N7ITH9</accession>
<feature type="coiled-coil region" evidence="1">
    <location>
        <begin position="183"/>
        <end position="210"/>
    </location>
</feature>